<organism evidence="3 4">
    <name type="scientific">Dongia rigui</name>
    <dbReference type="NCBI Taxonomy" id="940149"/>
    <lineage>
        <taxon>Bacteria</taxon>
        <taxon>Pseudomonadati</taxon>
        <taxon>Pseudomonadota</taxon>
        <taxon>Alphaproteobacteria</taxon>
        <taxon>Rhodospirillales</taxon>
        <taxon>Dongiaceae</taxon>
        <taxon>Dongia</taxon>
    </lineage>
</organism>
<name>A0ABU5DVC5_9PROT</name>
<dbReference type="InterPro" id="IPR003010">
    <property type="entry name" value="C-N_Hydrolase"/>
</dbReference>
<reference evidence="3 4" key="1">
    <citation type="journal article" date="2013" name="Antonie Van Leeuwenhoek">
        <title>Dongia rigui sp. nov., isolated from freshwater of a large wetland in Korea.</title>
        <authorList>
            <person name="Baik K.S."/>
            <person name="Hwang Y.M."/>
            <person name="Choi J.S."/>
            <person name="Kwon J."/>
            <person name="Seong C.N."/>
        </authorList>
    </citation>
    <scope>NUCLEOTIDE SEQUENCE [LARGE SCALE GENOMIC DNA]</scope>
    <source>
        <strain evidence="3 4">04SU4-P</strain>
    </source>
</reference>
<sequence length="287" mass="30504">MTENTSAVFTAACVQMNAQRDVEPNIKAATDLIRAAHAKGARLIVTPENTTILEPDKKASLAKTPVEAEHPGLPAFSALAKELGAWLVIGSMPVRAEPTRIANRQFVFNPAGDIVARYDKIHMFDVDLPTGESHRESAQVRPGVEAVVADTPWGGLGLTICYDVRFAYLHRALAQGGAKYLTGPAAFTVPTGEAHWHVLLRARAIETGCFMFAAAQTGMHADGRGTYGHSLIIDPWGKVLADAGSEVGVVTAEIDPALVTKARHAVPALTHDRSFTKPQGALSAAGE</sequence>
<dbReference type="InterPro" id="IPR045254">
    <property type="entry name" value="Nit1/2_C-N_Hydrolase"/>
</dbReference>
<dbReference type="CDD" id="cd07572">
    <property type="entry name" value="nit"/>
    <property type="match status" value="1"/>
</dbReference>
<keyword evidence="4" id="KW-1185">Reference proteome</keyword>
<keyword evidence="1 3" id="KW-0378">Hydrolase</keyword>
<dbReference type="PROSITE" id="PS50263">
    <property type="entry name" value="CN_HYDROLASE"/>
    <property type="match status" value="1"/>
</dbReference>
<feature type="domain" description="CN hydrolase" evidence="2">
    <location>
        <begin position="9"/>
        <end position="256"/>
    </location>
</feature>
<dbReference type="PANTHER" id="PTHR23088">
    <property type="entry name" value="NITRILASE-RELATED"/>
    <property type="match status" value="1"/>
</dbReference>
<dbReference type="Pfam" id="PF00795">
    <property type="entry name" value="CN_hydrolase"/>
    <property type="match status" value="1"/>
</dbReference>
<evidence type="ECO:0000256" key="1">
    <source>
        <dbReference type="ARBA" id="ARBA00022801"/>
    </source>
</evidence>
<gene>
    <name evidence="3" type="ORF">SMD31_04885</name>
</gene>
<dbReference type="PANTHER" id="PTHR23088:SF27">
    <property type="entry name" value="DEAMINATED GLUTATHIONE AMIDASE"/>
    <property type="match status" value="1"/>
</dbReference>
<dbReference type="RefSeq" id="WP_320499618.1">
    <property type="nucleotide sequence ID" value="NZ_JAXCLX010000001.1"/>
</dbReference>
<evidence type="ECO:0000313" key="4">
    <source>
        <dbReference type="Proteomes" id="UP001271769"/>
    </source>
</evidence>
<dbReference type="SUPFAM" id="SSF56317">
    <property type="entry name" value="Carbon-nitrogen hydrolase"/>
    <property type="match status" value="1"/>
</dbReference>
<dbReference type="InterPro" id="IPR036526">
    <property type="entry name" value="C-N_Hydrolase_sf"/>
</dbReference>
<evidence type="ECO:0000259" key="2">
    <source>
        <dbReference type="PROSITE" id="PS50263"/>
    </source>
</evidence>
<dbReference type="GO" id="GO:0016787">
    <property type="term" value="F:hydrolase activity"/>
    <property type="evidence" value="ECO:0007669"/>
    <property type="project" value="UniProtKB-KW"/>
</dbReference>
<dbReference type="Gene3D" id="3.60.110.10">
    <property type="entry name" value="Carbon-nitrogen hydrolase"/>
    <property type="match status" value="1"/>
</dbReference>
<protein>
    <submittedName>
        <fullName evidence="3">Carbon-nitrogen hydrolase family protein</fullName>
    </submittedName>
</protein>
<accession>A0ABU5DVC5</accession>
<evidence type="ECO:0000313" key="3">
    <source>
        <dbReference type="EMBL" id="MDY0871240.1"/>
    </source>
</evidence>
<proteinExistence type="predicted"/>
<dbReference type="EMBL" id="JAXCLX010000001">
    <property type="protein sequence ID" value="MDY0871240.1"/>
    <property type="molecule type" value="Genomic_DNA"/>
</dbReference>
<dbReference type="Proteomes" id="UP001271769">
    <property type="component" value="Unassembled WGS sequence"/>
</dbReference>
<comment type="caution">
    <text evidence="3">The sequence shown here is derived from an EMBL/GenBank/DDBJ whole genome shotgun (WGS) entry which is preliminary data.</text>
</comment>